<dbReference type="InterPro" id="IPR036213">
    <property type="entry name" value="Calpain_III_sf"/>
</dbReference>
<dbReference type="InterPro" id="IPR051297">
    <property type="entry name" value="PalB/RIM13"/>
</dbReference>
<evidence type="ECO:0000313" key="6">
    <source>
        <dbReference type="Proteomes" id="UP000269721"/>
    </source>
</evidence>
<dbReference type="GO" id="GO:0006508">
    <property type="term" value="P:proteolysis"/>
    <property type="evidence" value="ECO:0007669"/>
    <property type="project" value="UniProtKB-KW"/>
</dbReference>
<dbReference type="PANTHER" id="PTHR46143:SF1">
    <property type="entry name" value="CALPAIN-7"/>
    <property type="match status" value="1"/>
</dbReference>
<keyword evidence="2" id="KW-0378">Hydrolase</keyword>
<evidence type="ECO:0000256" key="1">
    <source>
        <dbReference type="ARBA" id="ARBA00022670"/>
    </source>
</evidence>
<evidence type="ECO:0000313" key="5">
    <source>
        <dbReference type="EMBL" id="RKO84595.1"/>
    </source>
</evidence>
<dbReference type="PANTHER" id="PTHR46143">
    <property type="entry name" value="CALPAIN-7"/>
    <property type="match status" value="1"/>
</dbReference>
<dbReference type="SMART" id="SM00720">
    <property type="entry name" value="calpain_III"/>
    <property type="match status" value="1"/>
</dbReference>
<keyword evidence="3" id="KW-0788">Thiol protease</keyword>
<protein>
    <recommendedName>
        <fullName evidence="4">Peptidase C2 calpain domain-containing protein</fullName>
    </recommendedName>
</protein>
<dbReference type="Gene3D" id="2.60.120.380">
    <property type="match status" value="2"/>
</dbReference>
<dbReference type="OrthoDB" id="167576at2759"/>
<dbReference type="SUPFAM" id="SSF49758">
    <property type="entry name" value="Calpain large subunit, middle domain (domain III)"/>
    <property type="match status" value="2"/>
</dbReference>
<sequence>MTAGGSASHPSFLVNPNMRVTIPEGSEGLFAMVEGPSEVPLNLKVVRGGERVTHIDPKDLIVSSGDYRHGFCYFDVPDLQHGDYTLVASTFDPGQLGPFLLTVRSAASFSTCVVPMEGERLHRKIIRGSWVLGSNAMGSGRNRTYCLNPTFLIRAAENTLLSIRLQSPVRPSPPLNVTVFSHVGLTGLGDELASSGAYTDWPQGVIVSKVAISAGDEVAAVFSSWRPVAAPFVAWVYSDRPVVLIAARGGGEGEGRSG</sequence>
<evidence type="ECO:0000256" key="3">
    <source>
        <dbReference type="ARBA" id="ARBA00022807"/>
    </source>
</evidence>
<keyword evidence="1" id="KW-0645">Protease</keyword>
<name>A0A4P9VZX8_9FUNG</name>
<accession>A0A4P9VZX8</accession>
<dbReference type="GO" id="GO:0004197">
    <property type="term" value="F:cysteine-type endopeptidase activity"/>
    <property type="evidence" value="ECO:0007669"/>
    <property type="project" value="TreeGrafter"/>
</dbReference>
<dbReference type="Proteomes" id="UP000269721">
    <property type="component" value="Unassembled WGS sequence"/>
</dbReference>
<keyword evidence="6" id="KW-1185">Reference proteome</keyword>
<organism evidence="5 6">
    <name type="scientific">Blyttiomyces helicus</name>
    <dbReference type="NCBI Taxonomy" id="388810"/>
    <lineage>
        <taxon>Eukaryota</taxon>
        <taxon>Fungi</taxon>
        <taxon>Fungi incertae sedis</taxon>
        <taxon>Chytridiomycota</taxon>
        <taxon>Chytridiomycota incertae sedis</taxon>
        <taxon>Chytridiomycetes</taxon>
        <taxon>Chytridiomycetes incertae sedis</taxon>
        <taxon>Blyttiomyces</taxon>
    </lineage>
</organism>
<proteinExistence type="predicted"/>
<dbReference type="InterPro" id="IPR022683">
    <property type="entry name" value="Calpain_III"/>
</dbReference>
<dbReference type="AlphaFoldDB" id="A0A4P9VZX8"/>
<evidence type="ECO:0000259" key="4">
    <source>
        <dbReference type="SMART" id="SM00720"/>
    </source>
</evidence>
<dbReference type="EMBL" id="KZ999937">
    <property type="protein sequence ID" value="RKO84595.1"/>
    <property type="molecule type" value="Genomic_DNA"/>
</dbReference>
<evidence type="ECO:0000256" key="2">
    <source>
        <dbReference type="ARBA" id="ARBA00022801"/>
    </source>
</evidence>
<feature type="domain" description="Peptidase C2 calpain" evidence="4">
    <location>
        <begin position="2"/>
        <end position="112"/>
    </location>
</feature>
<reference evidence="6" key="1">
    <citation type="journal article" date="2018" name="Nat. Microbiol.">
        <title>Leveraging single-cell genomics to expand the fungal tree of life.</title>
        <authorList>
            <person name="Ahrendt S.R."/>
            <person name="Quandt C.A."/>
            <person name="Ciobanu D."/>
            <person name="Clum A."/>
            <person name="Salamov A."/>
            <person name="Andreopoulos B."/>
            <person name="Cheng J.F."/>
            <person name="Woyke T."/>
            <person name="Pelin A."/>
            <person name="Henrissat B."/>
            <person name="Reynolds N.K."/>
            <person name="Benny G.L."/>
            <person name="Smith M.E."/>
            <person name="James T.Y."/>
            <person name="Grigoriev I.V."/>
        </authorList>
    </citation>
    <scope>NUCLEOTIDE SEQUENCE [LARGE SCALE GENOMIC DNA]</scope>
</reference>
<gene>
    <name evidence="5" type="ORF">BDK51DRAFT_25789</name>
</gene>